<evidence type="ECO:0000313" key="1">
    <source>
        <dbReference type="EMBL" id="RRT31445.1"/>
    </source>
</evidence>
<accession>A0A426WW23</accession>
<evidence type="ECO:0000313" key="2">
    <source>
        <dbReference type="Proteomes" id="UP000287651"/>
    </source>
</evidence>
<comment type="caution">
    <text evidence="1">The sequence shown here is derived from an EMBL/GenBank/DDBJ whole genome shotgun (WGS) entry which is preliminary data.</text>
</comment>
<dbReference type="EMBL" id="AMZH03039674">
    <property type="protein sequence ID" value="RRT31445.1"/>
    <property type="molecule type" value="Genomic_DNA"/>
</dbReference>
<dbReference type="Proteomes" id="UP000287651">
    <property type="component" value="Unassembled WGS sequence"/>
</dbReference>
<reference evidence="1 2" key="1">
    <citation type="journal article" date="2014" name="Agronomy (Basel)">
        <title>A Draft Genome Sequence for Ensete ventricosum, the Drought-Tolerant Tree Against Hunger.</title>
        <authorList>
            <person name="Harrison J."/>
            <person name="Moore K.A."/>
            <person name="Paszkiewicz K."/>
            <person name="Jones T."/>
            <person name="Grant M."/>
            <person name="Ambacheew D."/>
            <person name="Muzemil S."/>
            <person name="Studholme D.J."/>
        </authorList>
    </citation>
    <scope>NUCLEOTIDE SEQUENCE [LARGE SCALE GENOMIC DNA]</scope>
</reference>
<proteinExistence type="predicted"/>
<name>A0A426WW23_ENSVE</name>
<gene>
    <name evidence="1" type="ORF">B296_00053106</name>
</gene>
<organism evidence="1 2">
    <name type="scientific">Ensete ventricosum</name>
    <name type="common">Abyssinian banana</name>
    <name type="synonym">Musa ensete</name>
    <dbReference type="NCBI Taxonomy" id="4639"/>
    <lineage>
        <taxon>Eukaryota</taxon>
        <taxon>Viridiplantae</taxon>
        <taxon>Streptophyta</taxon>
        <taxon>Embryophyta</taxon>
        <taxon>Tracheophyta</taxon>
        <taxon>Spermatophyta</taxon>
        <taxon>Magnoliopsida</taxon>
        <taxon>Liliopsida</taxon>
        <taxon>Zingiberales</taxon>
        <taxon>Musaceae</taxon>
        <taxon>Ensete</taxon>
    </lineage>
</organism>
<protein>
    <submittedName>
        <fullName evidence="1">Uncharacterized protein</fullName>
    </submittedName>
</protein>
<dbReference type="AlphaFoldDB" id="A0A426WW23"/>
<sequence length="148" mass="15696">MPYARLAPIRIAITAMRMWQRCTSSTWATDPVVGTVAFGWHLAGWQRDSLGHGAAPCGLAAGSRHLRPGHGWLPLVVTPRAAGPCGLVTVSRACGLLPLRVATPCWGLSRSRSPLCRGALAAVGRLYKGASHGHARLPLVRVSFATKT</sequence>